<keyword evidence="5" id="KW-1185">Reference proteome</keyword>
<dbReference type="GO" id="GO:0008483">
    <property type="term" value="F:transaminase activity"/>
    <property type="evidence" value="ECO:0007669"/>
    <property type="project" value="UniProtKB-KW"/>
</dbReference>
<dbReference type="InterPro" id="IPR005814">
    <property type="entry name" value="Aminotrans_3"/>
</dbReference>
<dbReference type="InterPro" id="IPR015421">
    <property type="entry name" value="PyrdxlP-dep_Trfase_major"/>
</dbReference>
<evidence type="ECO:0000313" key="5">
    <source>
        <dbReference type="Proteomes" id="UP000319004"/>
    </source>
</evidence>
<reference evidence="4 5" key="1">
    <citation type="submission" date="2019-03" db="EMBL/GenBank/DDBJ databases">
        <title>Deep-cultivation of Planctomycetes and their phenomic and genomic characterization uncovers novel biology.</title>
        <authorList>
            <person name="Wiegand S."/>
            <person name="Jogler M."/>
            <person name="Boedeker C."/>
            <person name="Pinto D."/>
            <person name="Vollmers J."/>
            <person name="Rivas-Marin E."/>
            <person name="Kohn T."/>
            <person name="Peeters S.H."/>
            <person name="Heuer A."/>
            <person name="Rast P."/>
            <person name="Oberbeckmann S."/>
            <person name="Bunk B."/>
            <person name="Jeske O."/>
            <person name="Meyerdierks A."/>
            <person name="Storesund J.E."/>
            <person name="Kallscheuer N."/>
            <person name="Luecker S."/>
            <person name="Lage O.M."/>
            <person name="Pohl T."/>
            <person name="Merkel B.J."/>
            <person name="Hornburger P."/>
            <person name="Mueller R.-W."/>
            <person name="Bruemmer F."/>
            <person name="Labrenz M."/>
            <person name="Spormann A.M."/>
            <person name="Op den Camp H."/>
            <person name="Overmann J."/>
            <person name="Amann R."/>
            <person name="Jetten M.S.M."/>
            <person name="Mascher T."/>
            <person name="Medema M.H."/>
            <person name="Devos D.P."/>
            <person name="Kaster A.-K."/>
            <person name="Ovreas L."/>
            <person name="Rohde M."/>
            <person name="Galperin M.Y."/>
            <person name="Jogler C."/>
        </authorList>
    </citation>
    <scope>NUCLEOTIDE SEQUENCE [LARGE SCALE GENOMIC DNA]</scope>
    <source>
        <strain evidence="4 5">Enr13</strain>
    </source>
</reference>
<name>A0A518HT77_9BACT</name>
<protein>
    <submittedName>
        <fullName evidence="4">3-aminobutyryl-CoA aminotransferase</fullName>
        <ecNumber evidence="4">2.6.1.-</ecNumber>
    </submittedName>
</protein>
<sequence length="445" mass="49436">MEFSKSRAMQRRVHQVIPGGCHTYAKGDDQFPYLAPGFISRGHGCHVWDVDENEYIEYGMGCRAVSLGHGFEPIVQAAASEMQHGVNFTRPAAIELECAEELLGMIHGAEQCKFAKDGSTVTTAALKLARAATGRDRVALCRDHPFFAIHDWFIGTTSINAGIPKAVQDLSLTFRYNDPESLEHLFRRYPDQIACVILEPAKHEDPQDHFLHRVQEICQRHGAVFVLDEMITGFRWDNGGAQKTYDIVPDLSTFGKALANGFSLSALVGKRKWMEPCGLFHDQQRVFALSTTHGAETHALAAGIATMRFYQQNPVIEVLHRQGARLAEGIRRVIVEQGVEGSVEVLGKPCNLVFATRDREGKPSQGFRSLLMQELIRNGVLGPSLVISYSHSDQDVDQTIEAFRAATAVYRQALDEGYQRYLVGPATQVVYRDFNAPAYQGVDQG</sequence>
<dbReference type="OrthoDB" id="9807885at2"/>
<dbReference type="Gene3D" id="3.90.1150.10">
    <property type="entry name" value="Aspartate Aminotransferase, domain 1"/>
    <property type="match status" value="1"/>
</dbReference>
<dbReference type="Proteomes" id="UP000319004">
    <property type="component" value="Chromosome"/>
</dbReference>
<accession>A0A518HT77</accession>
<dbReference type="GO" id="GO:0030170">
    <property type="term" value="F:pyridoxal phosphate binding"/>
    <property type="evidence" value="ECO:0007669"/>
    <property type="project" value="InterPro"/>
</dbReference>
<keyword evidence="4" id="KW-0808">Transferase</keyword>
<dbReference type="SUPFAM" id="SSF53383">
    <property type="entry name" value="PLP-dependent transferases"/>
    <property type="match status" value="1"/>
</dbReference>
<dbReference type="InterPro" id="IPR015424">
    <property type="entry name" value="PyrdxlP-dep_Trfase"/>
</dbReference>
<evidence type="ECO:0000256" key="3">
    <source>
        <dbReference type="RuleBase" id="RU003560"/>
    </source>
</evidence>
<evidence type="ECO:0000256" key="1">
    <source>
        <dbReference type="ARBA" id="ARBA00001933"/>
    </source>
</evidence>
<keyword evidence="2 3" id="KW-0663">Pyridoxal phosphate</keyword>
<keyword evidence="4" id="KW-0032">Aminotransferase</keyword>
<dbReference type="InterPro" id="IPR015422">
    <property type="entry name" value="PyrdxlP-dep_Trfase_small"/>
</dbReference>
<evidence type="ECO:0000256" key="2">
    <source>
        <dbReference type="ARBA" id="ARBA00022898"/>
    </source>
</evidence>
<organism evidence="4 5">
    <name type="scientific">Stieleria neptunia</name>
    <dbReference type="NCBI Taxonomy" id="2527979"/>
    <lineage>
        <taxon>Bacteria</taxon>
        <taxon>Pseudomonadati</taxon>
        <taxon>Planctomycetota</taxon>
        <taxon>Planctomycetia</taxon>
        <taxon>Pirellulales</taxon>
        <taxon>Pirellulaceae</taxon>
        <taxon>Stieleria</taxon>
    </lineage>
</organism>
<dbReference type="RefSeq" id="WP_145388416.1">
    <property type="nucleotide sequence ID" value="NZ_CP037423.1"/>
</dbReference>
<comment type="cofactor">
    <cofactor evidence="1">
        <name>pyridoxal 5'-phosphate</name>
        <dbReference type="ChEBI" id="CHEBI:597326"/>
    </cofactor>
</comment>
<dbReference type="PANTHER" id="PTHR43713">
    <property type="entry name" value="GLUTAMATE-1-SEMIALDEHYDE 2,1-AMINOMUTASE"/>
    <property type="match status" value="1"/>
</dbReference>
<gene>
    <name evidence="4" type="primary">kat</name>
    <name evidence="4" type="ORF">Enr13x_38720</name>
</gene>
<proteinExistence type="inferred from homology"/>
<dbReference type="EC" id="2.6.1.-" evidence="4"/>
<dbReference type="KEGG" id="snep:Enr13x_38720"/>
<dbReference type="NCBIfam" id="NF004856">
    <property type="entry name" value="PRK06209.1"/>
    <property type="match status" value="1"/>
</dbReference>
<dbReference type="PANTHER" id="PTHR43713:SF3">
    <property type="entry name" value="GLUTAMATE-1-SEMIALDEHYDE 2,1-AMINOMUTASE 1, CHLOROPLASTIC-RELATED"/>
    <property type="match status" value="1"/>
</dbReference>
<dbReference type="Pfam" id="PF00202">
    <property type="entry name" value="Aminotran_3"/>
    <property type="match status" value="1"/>
</dbReference>
<comment type="similarity">
    <text evidence="3">Belongs to the class-III pyridoxal-phosphate-dependent aminotransferase family.</text>
</comment>
<dbReference type="EMBL" id="CP037423">
    <property type="protein sequence ID" value="QDV44011.1"/>
    <property type="molecule type" value="Genomic_DNA"/>
</dbReference>
<evidence type="ECO:0000313" key="4">
    <source>
        <dbReference type="EMBL" id="QDV44011.1"/>
    </source>
</evidence>
<dbReference type="AlphaFoldDB" id="A0A518HT77"/>
<dbReference type="Gene3D" id="3.40.640.10">
    <property type="entry name" value="Type I PLP-dependent aspartate aminotransferase-like (Major domain)"/>
    <property type="match status" value="1"/>
</dbReference>